<comment type="catalytic activity">
    <reaction evidence="1 7">
        <text>alpha,alpha-trehalose + H2O = alpha-D-glucose + beta-D-glucose</text>
        <dbReference type="Rhea" id="RHEA:32675"/>
        <dbReference type="ChEBI" id="CHEBI:15377"/>
        <dbReference type="ChEBI" id="CHEBI:15903"/>
        <dbReference type="ChEBI" id="CHEBI:16551"/>
        <dbReference type="ChEBI" id="CHEBI:17925"/>
        <dbReference type="EC" id="3.2.1.28"/>
    </reaction>
</comment>
<evidence type="ECO:0000256" key="6">
    <source>
        <dbReference type="ARBA" id="ARBA00023295"/>
    </source>
</evidence>
<dbReference type="Pfam" id="PF01204">
    <property type="entry name" value="Trehalase"/>
    <property type="match status" value="1"/>
</dbReference>
<dbReference type="Gene3D" id="1.50.10.10">
    <property type="match status" value="1"/>
</dbReference>
<dbReference type="EMBL" id="MTYJ01000153">
    <property type="protein sequence ID" value="OQV12117.1"/>
    <property type="molecule type" value="Genomic_DNA"/>
</dbReference>
<dbReference type="AlphaFoldDB" id="A0A1W0WAB8"/>
<sequence length="616" mass="68824">MMICSIANLIGAQDTDPDGMPCDSPIFCYGSLLHTVQTLKLFPDSKWFVDLPLKVPPAVALAEFAKLGPIEGISADQMRIFLNSTFLSSPENNMVVRKPIDYKSVSDGGLSLHQHIAEAKYQVMAEAIHEKWESLGRTIIDDVRDNPDQHSLIYLPNPFIIPGGRFREIYYWDSFWVIQGLLVSGMTETARGMILNFVHLIDLIGHIPNGNRVYYEKRSQPPFLAMMVDAYIKHPSMPAEDSRRLILECLPALVKEHNFWMTERAAVVTRDGKDYVLNLYKGGITEPRPESYREDFETAANVTDNKQREQLYADLGAGAESGWDFSSRWMDTATSPFNSIRTETIVPVDLNAILCAQERLIGEFYQTTGNSAESDRFANLARQRADAIQAVFWNEEKAMWRDFDLKRSGQREEFYLSHIAPLFARCRGSTVDIMSTSFMNKLLNSPDIVQVTSYPGGFPASLTAAGPHTQWDLPNAWPPSQLMLIEGFAGNPEFRKTALSWAQKWVTAVYTGFEAKNLFYEKYDVNKVGVYGGGGEYVVQDGFGWTNGGILRLLQLFPTELQQSEGERPSAGKTASGSSGLRSAPLLELKNGAFQIQASSLALIFAACAAFVFSLE</sequence>
<dbReference type="InterPro" id="IPR018232">
    <property type="entry name" value="Glyco_hydro_37_CS"/>
</dbReference>
<dbReference type="Proteomes" id="UP000192578">
    <property type="component" value="Unassembled WGS sequence"/>
</dbReference>
<dbReference type="OrthoDB" id="3542292at2759"/>
<keyword evidence="5 7" id="KW-0378">Hydrolase</keyword>
<dbReference type="PANTHER" id="PTHR23403:SF1">
    <property type="entry name" value="TREHALASE"/>
    <property type="match status" value="1"/>
</dbReference>
<evidence type="ECO:0000256" key="5">
    <source>
        <dbReference type="ARBA" id="ARBA00022801"/>
    </source>
</evidence>
<comment type="caution">
    <text evidence="9">The sequence shown here is derived from an EMBL/GenBank/DDBJ whole genome shotgun (WGS) entry which is preliminary data.</text>
</comment>
<evidence type="ECO:0000256" key="4">
    <source>
        <dbReference type="ARBA" id="ARBA00019905"/>
    </source>
</evidence>
<name>A0A1W0WAB8_HYPEX</name>
<feature type="transmembrane region" description="Helical" evidence="8">
    <location>
        <begin position="594"/>
        <end position="615"/>
    </location>
</feature>
<gene>
    <name evidence="9" type="ORF">BV898_13596</name>
</gene>
<dbReference type="PRINTS" id="PR00744">
    <property type="entry name" value="GLHYDRLASE37"/>
</dbReference>
<keyword evidence="8" id="KW-0812">Transmembrane</keyword>
<dbReference type="PANTHER" id="PTHR23403">
    <property type="entry name" value="TREHALASE"/>
    <property type="match status" value="1"/>
</dbReference>
<protein>
    <recommendedName>
        <fullName evidence="4 7">Trehalase</fullName>
        <ecNumber evidence="3 7">3.2.1.28</ecNumber>
    </recommendedName>
    <alternativeName>
        <fullName evidence="7">Alpha-trehalose glucohydrolase</fullName>
    </alternativeName>
</protein>
<keyword evidence="10" id="KW-1185">Reference proteome</keyword>
<keyword evidence="8" id="KW-0472">Membrane</keyword>
<proteinExistence type="inferred from homology"/>
<dbReference type="InterPro" id="IPR008928">
    <property type="entry name" value="6-hairpin_glycosidase_sf"/>
</dbReference>
<dbReference type="PROSITE" id="PS00928">
    <property type="entry name" value="TREHALASE_2"/>
    <property type="match status" value="1"/>
</dbReference>
<evidence type="ECO:0000313" key="10">
    <source>
        <dbReference type="Proteomes" id="UP000192578"/>
    </source>
</evidence>
<dbReference type="SUPFAM" id="SSF48208">
    <property type="entry name" value="Six-hairpin glycosidases"/>
    <property type="match status" value="1"/>
</dbReference>
<dbReference type="InterPro" id="IPR001661">
    <property type="entry name" value="Glyco_hydro_37"/>
</dbReference>
<dbReference type="EC" id="3.2.1.28" evidence="3 7"/>
<evidence type="ECO:0000256" key="3">
    <source>
        <dbReference type="ARBA" id="ARBA00012757"/>
    </source>
</evidence>
<dbReference type="InterPro" id="IPR012341">
    <property type="entry name" value="6hp_glycosidase-like_sf"/>
</dbReference>
<keyword evidence="6 7" id="KW-0326">Glycosidase</keyword>
<evidence type="ECO:0000313" key="9">
    <source>
        <dbReference type="EMBL" id="OQV12117.1"/>
    </source>
</evidence>
<evidence type="ECO:0000256" key="2">
    <source>
        <dbReference type="ARBA" id="ARBA00005615"/>
    </source>
</evidence>
<evidence type="ECO:0000256" key="8">
    <source>
        <dbReference type="SAM" id="Phobius"/>
    </source>
</evidence>
<organism evidence="9 10">
    <name type="scientific">Hypsibius exemplaris</name>
    <name type="common">Freshwater tardigrade</name>
    <dbReference type="NCBI Taxonomy" id="2072580"/>
    <lineage>
        <taxon>Eukaryota</taxon>
        <taxon>Metazoa</taxon>
        <taxon>Ecdysozoa</taxon>
        <taxon>Tardigrada</taxon>
        <taxon>Eutardigrada</taxon>
        <taxon>Parachela</taxon>
        <taxon>Hypsibioidea</taxon>
        <taxon>Hypsibiidae</taxon>
        <taxon>Hypsibius</taxon>
    </lineage>
</organism>
<dbReference type="GO" id="GO:0005993">
    <property type="term" value="P:trehalose catabolic process"/>
    <property type="evidence" value="ECO:0007669"/>
    <property type="project" value="TreeGrafter"/>
</dbReference>
<comment type="similarity">
    <text evidence="2 7">Belongs to the glycosyl hydrolase 37 family.</text>
</comment>
<accession>A0A1W0WAB8</accession>
<reference evidence="10" key="1">
    <citation type="submission" date="2017-01" db="EMBL/GenBank/DDBJ databases">
        <title>Comparative genomics of anhydrobiosis in the tardigrade Hypsibius dujardini.</title>
        <authorList>
            <person name="Yoshida Y."/>
            <person name="Koutsovoulos G."/>
            <person name="Laetsch D."/>
            <person name="Stevens L."/>
            <person name="Kumar S."/>
            <person name="Horikawa D."/>
            <person name="Ishino K."/>
            <person name="Komine S."/>
            <person name="Tomita M."/>
            <person name="Blaxter M."/>
            <person name="Arakawa K."/>
        </authorList>
    </citation>
    <scope>NUCLEOTIDE SEQUENCE [LARGE SCALE GENOMIC DNA]</scope>
    <source>
        <strain evidence="10">Z151</strain>
    </source>
</reference>
<dbReference type="GO" id="GO:0004555">
    <property type="term" value="F:alpha,alpha-trehalase activity"/>
    <property type="evidence" value="ECO:0007669"/>
    <property type="project" value="UniProtKB-EC"/>
</dbReference>
<keyword evidence="8" id="KW-1133">Transmembrane helix</keyword>
<evidence type="ECO:0000256" key="1">
    <source>
        <dbReference type="ARBA" id="ARBA00001576"/>
    </source>
</evidence>
<evidence type="ECO:0000256" key="7">
    <source>
        <dbReference type="RuleBase" id="RU361180"/>
    </source>
</evidence>